<comment type="caution">
    <text evidence="2">The sequence shown here is derived from an EMBL/GenBank/DDBJ whole genome shotgun (WGS) entry which is preliminary data.</text>
</comment>
<reference evidence="2 3" key="1">
    <citation type="submission" date="2024-06" db="EMBL/GenBank/DDBJ databases">
        <title>The Natural Products Discovery Center: Release of the First 8490 Sequenced Strains for Exploring Actinobacteria Biosynthetic Diversity.</title>
        <authorList>
            <person name="Kalkreuter E."/>
            <person name="Kautsar S.A."/>
            <person name="Yang D."/>
            <person name="Bader C.D."/>
            <person name="Teijaro C.N."/>
            <person name="Fluegel L."/>
            <person name="Davis C.M."/>
            <person name="Simpson J.R."/>
            <person name="Lauterbach L."/>
            <person name="Steele A.D."/>
            <person name="Gui C."/>
            <person name="Meng S."/>
            <person name="Li G."/>
            <person name="Viehrig K."/>
            <person name="Ye F."/>
            <person name="Su P."/>
            <person name="Kiefer A.F."/>
            <person name="Nichols A."/>
            <person name="Cepeda A.J."/>
            <person name="Yan W."/>
            <person name="Fan B."/>
            <person name="Jiang Y."/>
            <person name="Adhikari A."/>
            <person name="Zheng C.-J."/>
            <person name="Schuster L."/>
            <person name="Cowan T.M."/>
            <person name="Smanski M.J."/>
            <person name="Chevrette M.G."/>
            <person name="De Carvalho L.P.S."/>
            <person name="Shen B."/>
        </authorList>
    </citation>
    <scope>NUCLEOTIDE SEQUENCE [LARGE SCALE GENOMIC DNA]</scope>
    <source>
        <strain evidence="2 3">NPDC001615</strain>
    </source>
</reference>
<proteinExistence type="predicted"/>
<keyword evidence="3" id="KW-1185">Reference proteome</keyword>
<name>A0ABV1T0U6_9ACTN</name>
<dbReference type="Proteomes" id="UP001496720">
    <property type="component" value="Unassembled WGS sequence"/>
</dbReference>
<organism evidence="2 3">
    <name type="scientific">Streptomyces violaceorubidus</name>
    <dbReference type="NCBI Taxonomy" id="284042"/>
    <lineage>
        <taxon>Bacteria</taxon>
        <taxon>Bacillati</taxon>
        <taxon>Actinomycetota</taxon>
        <taxon>Actinomycetes</taxon>
        <taxon>Kitasatosporales</taxon>
        <taxon>Streptomycetaceae</taxon>
        <taxon>Streptomyces</taxon>
    </lineage>
</organism>
<accession>A0ABV1T0U6</accession>
<evidence type="ECO:0000313" key="3">
    <source>
        <dbReference type="Proteomes" id="UP001496720"/>
    </source>
</evidence>
<protein>
    <submittedName>
        <fullName evidence="2">Uncharacterized protein</fullName>
    </submittedName>
</protein>
<gene>
    <name evidence="2" type="ORF">ABT188_24170</name>
</gene>
<evidence type="ECO:0000256" key="1">
    <source>
        <dbReference type="SAM" id="MobiDB-lite"/>
    </source>
</evidence>
<evidence type="ECO:0000313" key="2">
    <source>
        <dbReference type="EMBL" id="MER6167605.1"/>
    </source>
</evidence>
<sequence>MFDPTRTQLVSPEAEQVLSTVLWYQASKPMIFTVAVHVAGHATGLSAVATEAGATRPSPATIAPVTIAPARRADISEINAFFSVWKWLRWTSTARGEAPDVLDAYTRMAAGPVVGTARGNRRGAGELVARESSPSSSSSAGVRVHGTRVRA</sequence>
<dbReference type="RefSeq" id="WP_352149053.1">
    <property type="nucleotide sequence ID" value="NZ_JBEOZY010000028.1"/>
</dbReference>
<feature type="region of interest" description="Disordered" evidence="1">
    <location>
        <begin position="116"/>
        <end position="151"/>
    </location>
</feature>
<dbReference type="EMBL" id="JBEOZY010000028">
    <property type="protein sequence ID" value="MER6167605.1"/>
    <property type="molecule type" value="Genomic_DNA"/>
</dbReference>